<evidence type="ECO:0000256" key="2">
    <source>
        <dbReference type="ARBA" id="ARBA00023002"/>
    </source>
</evidence>
<organism evidence="4 5">
    <name type="scientific">Actinacidiphila oryziradicis</name>
    <dbReference type="NCBI Taxonomy" id="2571141"/>
    <lineage>
        <taxon>Bacteria</taxon>
        <taxon>Bacillati</taxon>
        <taxon>Actinomycetota</taxon>
        <taxon>Actinomycetes</taxon>
        <taxon>Kitasatosporales</taxon>
        <taxon>Streptomycetaceae</taxon>
        <taxon>Actinacidiphila</taxon>
    </lineage>
</organism>
<sequence>MTTLEGAVVLVTGGNRGIGKAIVDDLLTRGVKRVYATARNPQPSTDARVVPLALEVTDPASIAALVTAAPDVTVLINNAGSSSPDTYLDAPIEDIRNVFETNFFGPLNVTRAFVPVIERNGGGHILNAHSALSWVAGHGAYSATKAALWLQTNAIRLELLDRGIRVTGLHMGYVDTDMTAAVTQPKSKPADIAKEALDGIETDAFEVLADETSRRTKAALSGDITNLYPQLRA</sequence>
<evidence type="ECO:0000313" key="4">
    <source>
        <dbReference type="EMBL" id="TKA11003.1"/>
    </source>
</evidence>
<evidence type="ECO:0000313" key="5">
    <source>
        <dbReference type="Proteomes" id="UP000305778"/>
    </source>
</evidence>
<accession>A0A4U0SPB9</accession>
<proteinExistence type="inferred from homology"/>
<reference evidence="4 5" key="1">
    <citation type="submission" date="2019-04" db="EMBL/GenBank/DDBJ databases">
        <title>Streptomyces oryziradicis sp. nov., a novel actinomycete isolated from rhizosphere soil of rice (Oryza sativa L.).</title>
        <authorList>
            <person name="Li C."/>
        </authorList>
    </citation>
    <scope>NUCLEOTIDE SEQUENCE [LARGE SCALE GENOMIC DNA]</scope>
    <source>
        <strain evidence="4 5">NEAU-C40</strain>
    </source>
</reference>
<dbReference type="InterPro" id="IPR036291">
    <property type="entry name" value="NAD(P)-bd_dom_sf"/>
</dbReference>
<dbReference type="PRINTS" id="PR00080">
    <property type="entry name" value="SDRFAMILY"/>
</dbReference>
<dbReference type="AlphaFoldDB" id="A0A4U0SPB9"/>
<dbReference type="Gene3D" id="3.40.50.720">
    <property type="entry name" value="NAD(P)-binding Rossmann-like Domain"/>
    <property type="match status" value="1"/>
</dbReference>
<keyword evidence="2" id="KW-0560">Oxidoreductase</keyword>
<dbReference type="OrthoDB" id="3212478at2"/>
<comment type="similarity">
    <text evidence="1 3">Belongs to the short-chain dehydrogenases/reductases (SDR) family.</text>
</comment>
<comment type="caution">
    <text evidence="4">The sequence shown here is derived from an EMBL/GenBank/DDBJ whole genome shotgun (WGS) entry which is preliminary data.</text>
</comment>
<evidence type="ECO:0000256" key="1">
    <source>
        <dbReference type="ARBA" id="ARBA00006484"/>
    </source>
</evidence>
<dbReference type="PANTHER" id="PTHR44169">
    <property type="entry name" value="NADPH-DEPENDENT 1-ACYLDIHYDROXYACETONE PHOSPHATE REDUCTASE"/>
    <property type="match status" value="1"/>
</dbReference>
<name>A0A4U0SPB9_9ACTN</name>
<gene>
    <name evidence="4" type="ORF">FCI23_13640</name>
</gene>
<dbReference type="PRINTS" id="PR00081">
    <property type="entry name" value="GDHRDH"/>
</dbReference>
<dbReference type="Pfam" id="PF00106">
    <property type="entry name" value="adh_short"/>
    <property type="match status" value="1"/>
</dbReference>
<dbReference type="InterPro" id="IPR002347">
    <property type="entry name" value="SDR_fam"/>
</dbReference>
<dbReference type="SUPFAM" id="SSF51735">
    <property type="entry name" value="NAD(P)-binding Rossmann-fold domains"/>
    <property type="match status" value="1"/>
</dbReference>
<dbReference type="RefSeq" id="WP_136723819.1">
    <property type="nucleotide sequence ID" value="NZ_SUMC01000010.1"/>
</dbReference>
<dbReference type="PANTHER" id="PTHR44169:SF6">
    <property type="entry name" value="NADPH-DEPENDENT 1-ACYLDIHYDROXYACETONE PHOSPHATE REDUCTASE"/>
    <property type="match status" value="1"/>
</dbReference>
<dbReference type="GO" id="GO:0016491">
    <property type="term" value="F:oxidoreductase activity"/>
    <property type="evidence" value="ECO:0007669"/>
    <property type="project" value="UniProtKB-KW"/>
</dbReference>
<evidence type="ECO:0000256" key="3">
    <source>
        <dbReference type="RuleBase" id="RU000363"/>
    </source>
</evidence>
<keyword evidence="5" id="KW-1185">Reference proteome</keyword>
<dbReference type="Proteomes" id="UP000305778">
    <property type="component" value="Unassembled WGS sequence"/>
</dbReference>
<dbReference type="EMBL" id="SUMC01000010">
    <property type="protein sequence ID" value="TKA11003.1"/>
    <property type="molecule type" value="Genomic_DNA"/>
</dbReference>
<protein>
    <submittedName>
        <fullName evidence="4">SDR family NAD(P)-dependent oxidoreductase</fullName>
    </submittedName>
</protein>
<dbReference type="NCBIfam" id="NF006119">
    <property type="entry name" value="PRK08264.1-5"/>
    <property type="match status" value="1"/>
</dbReference>